<evidence type="ECO:0000313" key="5">
    <source>
        <dbReference type="Proteomes" id="UP000326354"/>
    </source>
</evidence>
<dbReference type="Gene3D" id="3.30.750.24">
    <property type="entry name" value="STAS domain"/>
    <property type="match status" value="1"/>
</dbReference>
<dbReference type="OrthoDB" id="287590at2"/>
<dbReference type="GO" id="GO:0043856">
    <property type="term" value="F:anti-sigma factor antagonist activity"/>
    <property type="evidence" value="ECO:0007669"/>
    <property type="project" value="InterPro"/>
</dbReference>
<dbReference type="AlphaFoldDB" id="A0A5S9F5S1"/>
<dbReference type="PANTHER" id="PTHR33495">
    <property type="entry name" value="ANTI-SIGMA FACTOR ANTAGONIST TM_1081-RELATED-RELATED"/>
    <property type="match status" value="1"/>
</dbReference>
<keyword evidence="5" id="KW-1185">Reference proteome</keyword>
<reference evidence="4 5" key="1">
    <citation type="submission" date="2019-08" db="EMBL/GenBank/DDBJ databases">
        <title>Complete genome sequence of Candidatus Uab amorphum.</title>
        <authorList>
            <person name="Shiratori T."/>
            <person name="Suzuki S."/>
            <person name="Kakizawa Y."/>
            <person name="Ishida K."/>
        </authorList>
    </citation>
    <scope>NUCLEOTIDE SEQUENCE [LARGE SCALE GENOMIC DNA]</scope>
    <source>
        <strain evidence="4 5">SRT547</strain>
    </source>
</reference>
<accession>A0A5S9F5S1</accession>
<evidence type="ECO:0000313" key="4">
    <source>
        <dbReference type="EMBL" id="BBM86918.1"/>
    </source>
</evidence>
<dbReference type="KEGG" id="uam:UABAM_05320"/>
<name>A0A5S9F5S1_UABAM</name>
<gene>
    <name evidence="4" type="ORF">UABAM_05320</name>
</gene>
<dbReference type="EMBL" id="AP019860">
    <property type="protein sequence ID" value="BBM86918.1"/>
    <property type="molecule type" value="Genomic_DNA"/>
</dbReference>
<dbReference type="Pfam" id="PF01740">
    <property type="entry name" value="STAS"/>
    <property type="match status" value="1"/>
</dbReference>
<dbReference type="InterPro" id="IPR002645">
    <property type="entry name" value="STAS_dom"/>
</dbReference>
<protein>
    <recommendedName>
        <fullName evidence="2">Anti-sigma factor antagonist</fullName>
    </recommendedName>
</protein>
<organism evidence="4 5">
    <name type="scientific">Uabimicrobium amorphum</name>
    <dbReference type="NCBI Taxonomy" id="2596890"/>
    <lineage>
        <taxon>Bacteria</taxon>
        <taxon>Pseudomonadati</taxon>
        <taxon>Planctomycetota</taxon>
        <taxon>Candidatus Uabimicrobiia</taxon>
        <taxon>Candidatus Uabimicrobiales</taxon>
        <taxon>Candidatus Uabimicrobiaceae</taxon>
        <taxon>Candidatus Uabimicrobium</taxon>
    </lineage>
</organism>
<dbReference type="RefSeq" id="WP_151970954.1">
    <property type="nucleotide sequence ID" value="NZ_AP019860.1"/>
</dbReference>
<evidence type="ECO:0000259" key="3">
    <source>
        <dbReference type="PROSITE" id="PS50801"/>
    </source>
</evidence>
<dbReference type="InterPro" id="IPR036513">
    <property type="entry name" value="STAS_dom_sf"/>
</dbReference>
<dbReference type="PROSITE" id="PS50801">
    <property type="entry name" value="STAS"/>
    <property type="match status" value="1"/>
</dbReference>
<dbReference type="CDD" id="cd07043">
    <property type="entry name" value="STAS_anti-anti-sigma_factors"/>
    <property type="match status" value="1"/>
</dbReference>
<dbReference type="SUPFAM" id="SSF52091">
    <property type="entry name" value="SpoIIaa-like"/>
    <property type="match status" value="1"/>
</dbReference>
<dbReference type="Proteomes" id="UP000326354">
    <property type="component" value="Chromosome"/>
</dbReference>
<sequence length="111" mass="12852">MNIQLEEKQGMAVIVINEEVLDVSNSREFKNELKQHLQKYNKLIFDMNKLNFVDSSGIGVLLFCLREVNKCGGDLKMFGVGRQVMALFELIRMQKVFSIYENEEQAIQSFV</sequence>
<dbReference type="PANTHER" id="PTHR33495:SF2">
    <property type="entry name" value="ANTI-SIGMA FACTOR ANTAGONIST TM_1081-RELATED"/>
    <property type="match status" value="1"/>
</dbReference>
<dbReference type="InterPro" id="IPR003658">
    <property type="entry name" value="Anti-sigma_ant"/>
</dbReference>
<proteinExistence type="inferred from homology"/>
<dbReference type="NCBIfam" id="TIGR00377">
    <property type="entry name" value="ant_ant_sig"/>
    <property type="match status" value="1"/>
</dbReference>
<comment type="similarity">
    <text evidence="1 2">Belongs to the anti-sigma-factor antagonist family.</text>
</comment>
<evidence type="ECO:0000256" key="2">
    <source>
        <dbReference type="RuleBase" id="RU003749"/>
    </source>
</evidence>
<feature type="domain" description="STAS" evidence="3">
    <location>
        <begin position="21"/>
        <end position="110"/>
    </location>
</feature>
<evidence type="ECO:0000256" key="1">
    <source>
        <dbReference type="ARBA" id="ARBA00009013"/>
    </source>
</evidence>